<keyword evidence="3" id="KW-1185">Reference proteome</keyword>
<organism evidence="2 3">
    <name type="scientific">Alicyclobacillus dauci</name>
    <dbReference type="NCBI Taxonomy" id="1475485"/>
    <lineage>
        <taxon>Bacteria</taxon>
        <taxon>Bacillati</taxon>
        <taxon>Bacillota</taxon>
        <taxon>Bacilli</taxon>
        <taxon>Bacillales</taxon>
        <taxon>Alicyclobacillaceae</taxon>
        <taxon>Alicyclobacillus</taxon>
    </lineage>
</organism>
<gene>
    <name evidence="2" type="ORF">NZD86_02915</name>
</gene>
<evidence type="ECO:0008006" key="4">
    <source>
        <dbReference type="Google" id="ProtNLM"/>
    </source>
</evidence>
<keyword evidence="1" id="KW-0472">Membrane</keyword>
<dbReference type="RefSeq" id="WP_268044996.1">
    <property type="nucleotide sequence ID" value="NZ_CP104064.1"/>
</dbReference>
<sequence>MTTIKDYVQSFRPPKRQKATVRYETPPGEQAQVDWGICKYKDDNGRLRKLPVFVMIIWINFSSSLTCSAARARYI</sequence>
<protein>
    <recommendedName>
        <fullName evidence="4">Transposase</fullName>
    </recommendedName>
</protein>
<name>A0ABY6Z3N7_9BACL</name>
<dbReference type="Proteomes" id="UP001164803">
    <property type="component" value="Chromosome"/>
</dbReference>
<evidence type="ECO:0000313" key="3">
    <source>
        <dbReference type="Proteomes" id="UP001164803"/>
    </source>
</evidence>
<keyword evidence="1" id="KW-1133">Transmembrane helix</keyword>
<evidence type="ECO:0000313" key="2">
    <source>
        <dbReference type="EMBL" id="WAH37504.1"/>
    </source>
</evidence>
<dbReference type="EMBL" id="CP104064">
    <property type="protein sequence ID" value="WAH37504.1"/>
    <property type="molecule type" value="Genomic_DNA"/>
</dbReference>
<proteinExistence type="predicted"/>
<accession>A0ABY6Z3N7</accession>
<keyword evidence="1" id="KW-0812">Transmembrane</keyword>
<evidence type="ECO:0000256" key="1">
    <source>
        <dbReference type="SAM" id="Phobius"/>
    </source>
</evidence>
<feature type="transmembrane region" description="Helical" evidence="1">
    <location>
        <begin position="50"/>
        <end position="70"/>
    </location>
</feature>
<reference evidence="2" key="1">
    <citation type="submission" date="2022-08" db="EMBL/GenBank/DDBJ databases">
        <title>Alicyclobacillus dauci DSM2870, complete genome.</title>
        <authorList>
            <person name="Wang Q."/>
            <person name="Cai R."/>
            <person name="Wang Z."/>
        </authorList>
    </citation>
    <scope>NUCLEOTIDE SEQUENCE</scope>
    <source>
        <strain evidence="2">DSM 28700</strain>
    </source>
</reference>